<protein>
    <submittedName>
        <fullName evidence="1">Uncharacterized protein</fullName>
    </submittedName>
</protein>
<reference evidence="1" key="1">
    <citation type="submission" date="2020-09" db="EMBL/GenBank/DDBJ databases">
        <title>Pelobacter alkaliphilus sp. nov., a novel anaerobic arsenate-reducing bacterium from terrestrial mud volcano.</title>
        <authorList>
            <person name="Khomyakova M.A."/>
            <person name="Merkel A.Y."/>
            <person name="Slobodkin A.I."/>
        </authorList>
    </citation>
    <scope>NUCLEOTIDE SEQUENCE</scope>
    <source>
        <strain evidence="1">M08fum</strain>
    </source>
</reference>
<gene>
    <name evidence="1" type="ORF">ICT70_11010</name>
</gene>
<dbReference type="AlphaFoldDB" id="A0A8J6UPZ2"/>
<proteinExistence type="predicted"/>
<organism evidence="1 2">
    <name type="scientific">Pelovirga terrestris</name>
    <dbReference type="NCBI Taxonomy" id="2771352"/>
    <lineage>
        <taxon>Bacteria</taxon>
        <taxon>Pseudomonadati</taxon>
        <taxon>Thermodesulfobacteriota</taxon>
        <taxon>Desulfuromonadia</taxon>
        <taxon>Geobacterales</taxon>
        <taxon>Geobacteraceae</taxon>
        <taxon>Pelovirga</taxon>
    </lineage>
</organism>
<comment type="caution">
    <text evidence="1">The sequence shown here is derived from an EMBL/GenBank/DDBJ whole genome shotgun (WGS) entry which is preliminary data.</text>
</comment>
<sequence>MAHGFASGQPESPYHRNYAATCLERHIYLAVQFLEIGKPVVLALNG</sequence>
<dbReference type="EMBL" id="JACWUN010000012">
    <property type="protein sequence ID" value="MBD1401204.1"/>
    <property type="molecule type" value="Genomic_DNA"/>
</dbReference>
<accession>A0A8J6UPZ2</accession>
<evidence type="ECO:0000313" key="1">
    <source>
        <dbReference type="EMBL" id="MBD1401204.1"/>
    </source>
</evidence>
<evidence type="ECO:0000313" key="2">
    <source>
        <dbReference type="Proteomes" id="UP000632828"/>
    </source>
</evidence>
<keyword evidence="2" id="KW-1185">Reference proteome</keyword>
<dbReference type="RefSeq" id="WP_191156555.1">
    <property type="nucleotide sequence ID" value="NZ_JACWUN010000012.1"/>
</dbReference>
<name>A0A8J6UPZ2_9BACT</name>
<dbReference type="Proteomes" id="UP000632828">
    <property type="component" value="Unassembled WGS sequence"/>
</dbReference>